<dbReference type="EMBL" id="CH474010">
    <property type="protein sequence ID" value="EDL94091.1"/>
    <property type="molecule type" value="Genomic_DNA"/>
</dbReference>
<proteinExistence type="predicted"/>
<reference evidence="1 2" key="1">
    <citation type="submission" date="2005-07" db="EMBL/GenBank/DDBJ databases">
        <authorList>
            <person name="Mural R.J."/>
            <person name="Li P.W."/>
            <person name="Adams M.D."/>
            <person name="Amanatides P.G."/>
            <person name="Baden-Tillson H."/>
            <person name="Barnstead M."/>
            <person name="Chin S.H."/>
            <person name="Dew I."/>
            <person name="Evans C.A."/>
            <person name="Ferriera S."/>
            <person name="Flanigan M."/>
            <person name="Fosler C."/>
            <person name="Glodek A."/>
            <person name="Gu Z."/>
            <person name="Holt R.A."/>
            <person name="Jennings D."/>
            <person name="Kraft C.L."/>
            <person name="Lu F."/>
            <person name="Nguyen T."/>
            <person name="Nusskern D.R."/>
            <person name="Pfannkoch C.M."/>
            <person name="Sitter C."/>
            <person name="Sutton G.G."/>
            <person name="Venter J.C."/>
            <person name="Wang Z."/>
            <person name="Woodage T."/>
            <person name="Zheng X.H."/>
            <person name="Zhong F."/>
        </authorList>
    </citation>
    <scope>NUCLEOTIDE SEQUENCE [LARGE SCALE GENOMIC DNA]</scope>
    <source>
        <strain>BN</strain>
        <strain evidence="2">Sprague-Dawley</strain>
    </source>
</reference>
<sequence length="60" mass="6752">MLTMCPFARLPPVPVFLPLQLSVCKGDQHSRLEEVDCRLCSVVSLLTLREAQLLRANVFP</sequence>
<protein>
    <submittedName>
        <fullName evidence="1">RCG42174</fullName>
    </submittedName>
</protein>
<gene>
    <name evidence="1" type="ORF">rCG_42174</name>
</gene>
<evidence type="ECO:0000313" key="2">
    <source>
        <dbReference type="Proteomes" id="UP000234681"/>
    </source>
</evidence>
<dbReference type="Proteomes" id="UP000234681">
    <property type="component" value="Chromosome 15"/>
</dbReference>
<evidence type="ECO:0000313" key="1">
    <source>
        <dbReference type="EMBL" id="EDL94091.1"/>
    </source>
</evidence>
<accession>A6K043</accession>
<name>A6K043_RAT</name>
<dbReference type="AlphaFoldDB" id="A6K043"/>
<organism evidence="1 2">
    <name type="scientific">Rattus norvegicus</name>
    <name type="common">Rat</name>
    <dbReference type="NCBI Taxonomy" id="10116"/>
    <lineage>
        <taxon>Eukaryota</taxon>
        <taxon>Metazoa</taxon>
        <taxon>Chordata</taxon>
        <taxon>Craniata</taxon>
        <taxon>Vertebrata</taxon>
        <taxon>Euteleostomi</taxon>
        <taxon>Mammalia</taxon>
        <taxon>Eutheria</taxon>
        <taxon>Euarchontoglires</taxon>
        <taxon>Glires</taxon>
        <taxon>Rodentia</taxon>
        <taxon>Myomorpha</taxon>
        <taxon>Muroidea</taxon>
        <taxon>Muridae</taxon>
        <taxon>Murinae</taxon>
        <taxon>Rattus</taxon>
    </lineage>
</organism>